<dbReference type="AlphaFoldDB" id="A0A345IJA4"/>
<dbReference type="KEGG" id="dwu:DVJ83_12295"/>
<comment type="subcellular location">
    <subcellularLocation>
        <location evidence="1">Cell inner membrane</location>
        <topology evidence="1">Single-pass membrane protein</topology>
    </subcellularLocation>
</comment>
<evidence type="ECO:0000313" key="9">
    <source>
        <dbReference type="EMBL" id="AXG99776.1"/>
    </source>
</evidence>
<dbReference type="InterPro" id="IPR051599">
    <property type="entry name" value="Cell_Envelope_Assoc"/>
</dbReference>
<evidence type="ECO:0000256" key="2">
    <source>
        <dbReference type="ARBA" id="ARBA00022475"/>
    </source>
</evidence>
<evidence type="ECO:0000256" key="6">
    <source>
        <dbReference type="ARBA" id="ARBA00023136"/>
    </source>
</evidence>
<evidence type="ECO:0000256" key="4">
    <source>
        <dbReference type="ARBA" id="ARBA00022692"/>
    </source>
</evidence>
<dbReference type="CDD" id="cd06259">
    <property type="entry name" value="YdcF-like"/>
    <property type="match status" value="1"/>
</dbReference>
<keyword evidence="5" id="KW-1133">Transmembrane helix</keyword>
<name>A0A345IJA4_9DEIO</name>
<keyword evidence="3" id="KW-0997">Cell inner membrane</keyword>
<keyword evidence="4" id="KW-0812">Transmembrane</keyword>
<dbReference type="RefSeq" id="WP_114672543.1">
    <property type="nucleotide sequence ID" value="NZ_CP031158.1"/>
</dbReference>
<proteinExistence type="predicted"/>
<comment type="function">
    <text evidence="7">Participates in the barrier function of the cell envelope.</text>
</comment>
<dbReference type="GO" id="GO:0005886">
    <property type="term" value="C:plasma membrane"/>
    <property type="evidence" value="ECO:0007669"/>
    <property type="project" value="UniProtKB-SubCell"/>
</dbReference>
<sequence length="201" mass="21861">MKRGSPGGRWAVRGAGLLLAGALLPQVLVPLSARGRLFARPEDLPARQVGLVLGTSDVLASGRPNRYYLYRIDAAEAAYRAGKVQVLLLSGEGRSDGYDEPGAMYRDLTARGVPSKRLLLDRSGLRTLDSVVRADEVFGLREFTVISQPFHNQRAMFLARARGLDVVGLNARDVTGRSGLKVQRREVLARVRAVLDVLRGG</sequence>
<evidence type="ECO:0000256" key="5">
    <source>
        <dbReference type="ARBA" id="ARBA00022989"/>
    </source>
</evidence>
<dbReference type="InterPro" id="IPR003848">
    <property type="entry name" value="DUF218"/>
</dbReference>
<protein>
    <submittedName>
        <fullName evidence="9">Vancomycin high temperature exclusion protein</fullName>
    </submittedName>
</protein>
<dbReference type="Pfam" id="PF02698">
    <property type="entry name" value="DUF218"/>
    <property type="match status" value="1"/>
</dbReference>
<feature type="domain" description="DUF218" evidence="8">
    <location>
        <begin position="51"/>
        <end position="170"/>
    </location>
</feature>
<evidence type="ECO:0000256" key="7">
    <source>
        <dbReference type="ARBA" id="ARBA00037355"/>
    </source>
</evidence>
<dbReference type="STRING" id="1288484.GCA_000348665_02497"/>
<evidence type="ECO:0000256" key="1">
    <source>
        <dbReference type="ARBA" id="ARBA00004377"/>
    </source>
</evidence>
<keyword evidence="6" id="KW-0472">Membrane</keyword>
<evidence type="ECO:0000256" key="3">
    <source>
        <dbReference type="ARBA" id="ARBA00022519"/>
    </source>
</evidence>
<evidence type="ECO:0000313" key="10">
    <source>
        <dbReference type="Proteomes" id="UP000253744"/>
    </source>
</evidence>
<reference evidence="9 10" key="1">
    <citation type="submission" date="2018-07" db="EMBL/GenBank/DDBJ databases">
        <title>Complete Genome and Methylome Analysis of Deinococcus wulumuqiensis NEB 479.</title>
        <authorList>
            <person name="Fomenkov A."/>
            <person name="Luyten Y."/>
            <person name="Vincze T."/>
            <person name="Anton B.P."/>
            <person name="Clark T."/>
            <person name="Roberts R.J."/>
            <person name="Morgan R.D."/>
        </authorList>
    </citation>
    <scope>NUCLEOTIDE SEQUENCE [LARGE SCALE GENOMIC DNA]</scope>
    <source>
        <strain evidence="9 10">NEB 479</strain>
    </source>
</reference>
<dbReference type="Proteomes" id="UP000253744">
    <property type="component" value="Chromosome"/>
</dbReference>
<dbReference type="PANTHER" id="PTHR30336">
    <property type="entry name" value="INNER MEMBRANE PROTEIN, PROBABLE PERMEASE"/>
    <property type="match status" value="1"/>
</dbReference>
<dbReference type="EMBL" id="CP031158">
    <property type="protein sequence ID" value="AXG99776.1"/>
    <property type="molecule type" value="Genomic_DNA"/>
</dbReference>
<gene>
    <name evidence="9" type="ORF">DVJ83_12295</name>
</gene>
<evidence type="ECO:0000259" key="8">
    <source>
        <dbReference type="Pfam" id="PF02698"/>
    </source>
</evidence>
<organism evidence="9 10">
    <name type="scientific">Deinococcus wulumuqiensis</name>
    <dbReference type="NCBI Taxonomy" id="980427"/>
    <lineage>
        <taxon>Bacteria</taxon>
        <taxon>Thermotogati</taxon>
        <taxon>Deinococcota</taxon>
        <taxon>Deinococci</taxon>
        <taxon>Deinococcales</taxon>
        <taxon>Deinococcaceae</taxon>
        <taxon>Deinococcus</taxon>
    </lineage>
</organism>
<accession>A0A345IJA4</accession>
<dbReference type="PANTHER" id="PTHR30336:SF0">
    <property type="entry name" value="PROTEIN SANA"/>
    <property type="match status" value="1"/>
</dbReference>
<keyword evidence="2" id="KW-1003">Cell membrane</keyword>